<reference evidence="3" key="1">
    <citation type="journal article" date="2015" name="Nat. Genet.">
        <title>The genome and transcriptome of the zoonotic hookworm Ancylostoma ceylanicum identify infection-specific gene families.</title>
        <authorList>
            <person name="Schwarz E.M."/>
            <person name="Hu Y."/>
            <person name="Antoshechkin I."/>
            <person name="Miller M.M."/>
            <person name="Sternberg P.W."/>
            <person name="Aroian R.V."/>
        </authorList>
    </citation>
    <scope>NUCLEOTIDE SEQUENCE</scope>
    <source>
        <strain evidence="3">HY135</strain>
    </source>
</reference>
<dbReference type="EMBL" id="JARK01001363">
    <property type="protein sequence ID" value="EYC18524.1"/>
    <property type="molecule type" value="Genomic_DNA"/>
</dbReference>
<proteinExistence type="predicted"/>
<evidence type="ECO:0000313" key="3">
    <source>
        <dbReference type="Proteomes" id="UP000024635"/>
    </source>
</evidence>
<gene>
    <name evidence="2" type="primary">Acey_s0027.g1566</name>
    <name evidence="2" type="ORF">Y032_0027g1566</name>
</gene>
<evidence type="ECO:0000256" key="1">
    <source>
        <dbReference type="SAM" id="MobiDB-lite"/>
    </source>
</evidence>
<organism evidence="2 3">
    <name type="scientific">Ancylostoma ceylanicum</name>
    <dbReference type="NCBI Taxonomy" id="53326"/>
    <lineage>
        <taxon>Eukaryota</taxon>
        <taxon>Metazoa</taxon>
        <taxon>Ecdysozoa</taxon>
        <taxon>Nematoda</taxon>
        <taxon>Chromadorea</taxon>
        <taxon>Rhabditida</taxon>
        <taxon>Rhabditina</taxon>
        <taxon>Rhabditomorpha</taxon>
        <taxon>Strongyloidea</taxon>
        <taxon>Ancylostomatidae</taxon>
        <taxon>Ancylostomatinae</taxon>
        <taxon>Ancylostoma</taxon>
    </lineage>
</organism>
<comment type="caution">
    <text evidence="2">The sequence shown here is derived from an EMBL/GenBank/DDBJ whole genome shotgun (WGS) entry which is preliminary data.</text>
</comment>
<feature type="region of interest" description="Disordered" evidence="1">
    <location>
        <begin position="137"/>
        <end position="205"/>
    </location>
</feature>
<dbReference type="Proteomes" id="UP000024635">
    <property type="component" value="Unassembled WGS sequence"/>
</dbReference>
<protein>
    <submittedName>
        <fullName evidence="2">Uncharacterized protein</fullName>
    </submittedName>
</protein>
<dbReference type="AlphaFoldDB" id="A0A016USX6"/>
<evidence type="ECO:0000313" key="2">
    <source>
        <dbReference type="EMBL" id="EYC18524.1"/>
    </source>
</evidence>
<keyword evidence="3" id="KW-1185">Reference proteome</keyword>
<name>A0A016USX6_9BILA</name>
<accession>A0A016USX6</accession>
<sequence>MTSSQCVKREADVKSIKRSEGRKALQEGMNSLHYSFVIHVAIFARSLARYTTSFVHFLPEYDPFSPFPGWMYPQNDQNAYYAVISREPPSAPGKTAPTWFMRAPVATYHSSGYPYTLIPHNQYYPLDSEVPNTPSTFFTEQPREPRTFGTVSQHDDAEYPSYERPASQHDGTRYASFGRTDSQRDDAGHASFGRTYPQHDDVRYPSFGRTIPLYDDSRYAPQEPNDDEEDIPESTLYYPEMLRARLYKQLQAVRRAYRLRKALGKMKSQ</sequence>
<feature type="region of interest" description="Disordered" evidence="1">
    <location>
        <begin position="213"/>
        <end position="232"/>
    </location>
</feature>